<dbReference type="Proteomes" id="UP000290545">
    <property type="component" value="Unassembled WGS sequence"/>
</dbReference>
<dbReference type="EMBL" id="SDHZ01000001">
    <property type="protein sequence ID" value="RXK86782.1"/>
    <property type="molecule type" value="Genomic_DNA"/>
</dbReference>
<dbReference type="Pfam" id="PF10825">
    <property type="entry name" value="DUF2752"/>
    <property type="match status" value="1"/>
</dbReference>
<sequence>MEKEGYLSGNKLLFILWLLVPVLLFQVDHCSGNGHFTLCLFKNITGRDCYGCGVLRGISACLHLDFPAAYQLNRLNLLTIPLLTFLYVKELWKTRPGLLRRR</sequence>
<organism evidence="1 2">
    <name type="scientific">Filimonas effusa</name>
    <dbReference type="NCBI Taxonomy" id="2508721"/>
    <lineage>
        <taxon>Bacteria</taxon>
        <taxon>Pseudomonadati</taxon>
        <taxon>Bacteroidota</taxon>
        <taxon>Chitinophagia</taxon>
        <taxon>Chitinophagales</taxon>
        <taxon>Chitinophagaceae</taxon>
        <taxon>Filimonas</taxon>
    </lineage>
</organism>
<dbReference type="OrthoDB" id="9815897at2"/>
<evidence type="ECO:0000313" key="1">
    <source>
        <dbReference type="EMBL" id="RXK86782.1"/>
    </source>
</evidence>
<reference evidence="1 2" key="1">
    <citation type="submission" date="2019-01" db="EMBL/GenBank/DDBJ databases">
        <title>Filimonas sp. strain TTM-71.</title>
        <authorList>
            <person name="Chen W.-M."/>
        </authorList>
    </citation>
    <scope>NUCLEOTIDE SEQUENCE [LARGE SCALE GENOMIC DNA]</scope>
    <source>
        <strain evidence="1 2">TTM-71</strain>
    </source>
</reference>
<evidence type="ECO:0000313" key="2">
    <source>
        <dbReference type="Proteomes" id="UP000290545"/>
    </source>
</evidence>
<dbReference type="RefSeq" id="WP_129002531.1">
    <property type="nucleotide sequence ID" value="NZ_SDHZ01000001.1"/>
</dbReference>
<dbReference type="InterPro" id="IPR021215">
    <property type="entry name" value="DUF2752"/>
</dbReference>
<name>A0A4Q1DBG9_9BACT</name>
<dbReference type="AlphaFoldDB" id="A0A4Q1DBG9"/>
<protein>
    <submittedName>
        <fullName evidence="1">DUF2752 domain-containing protein</fullName>
    </submittedName>
</protein>
<gene>
    <name evidence="1" type="ORF">ESB13_08285</name>
</gene>
<keyword evidence="2" id="KW-1185">Reference proteome</keyword>
<proteinExistence type="predicted"/>
<accession>A0A4Q1DBG9</accession>
<comment type="caution">
    <text evidence="1">The sequence shown here is derived from an EMBL/GenBank/DDBJ whole genome shotgun (WGS) entry which is preliminary data.</text>
</comment>